<feature type="chain" id="PRO_5032335252" evidence="3">
    <location>
        <begin position="21"/>
        <end position="814"/>
    </location>
</feature>
<dbReference type="PANTHER" id="PTHR42693">
    <property type="entry name" value="ARYLSULFATASE FAMILY MEMBER"/>
    <property type="match status" value="1"/>
</dbReference>
<proteinExistence type="inferred from homology"/>
<comment type="similarity">
    <text evidence="1">Belongs to the sulfatase family.</text>
</comment>
<dbReference type="InterPro" id="IPR044060">
    <property type="entry name" value="Bacterial_rp_domain"/>
</dbReference>
<dbReference type="AlphaFoldDB" id="A0A851GHE2"/>
<dbReference type="PROSITE" id="PS00018">
    <property type="entry name" value="EF_HAND_1"/>
    <property type="match status" value="1"/>
</dbReference>
<protein>
    <submittedName>
        <fullName evidence="6">Sulfatase-like hydrolase/transferase</fullName>
    </submittedName>
</protein>
<evidence type="ECO:0000256" key="1">
    <source>
        <dbReference type="ARBA" id="ARBA00008779"/>
    </source>
</evidence>
<dbReference type="InterPro" id="IPR017850">
    <property type="entry name" value="Alkaline_phosphatase_core_sf"/>
</dbReference>
<accession>A0A851GHE2</accession>
<dbReference type="EMBL" id="JACBAZ010000001">
    <property type="protein sequence ID" value="NWK54547.1"/>
    <property type="molecule type" value="Genomic_DNA"/>
</dbReference>
<evidence type="ECO:0000259" key="5">
    <source>
        <dbReference type="Pfam" id="PF18998"/>
    </source>
</evidence>
<sequence>MKCLQIIPLMMIALTHIIQAQGSPNVLFIFSDNQSYYELSCHGFTPWLDDDDGNPITLSTPHIDSLASQGVDFQDFYAASYCSPSRSIALTGKQCIRTGVFNTLNGRSIMHKDHDTLAEIMKGHNYHTAAYGKWHLGYSYPHRPADRGFDETFVLNGGSLGQLEDYYGNTHHDGVYFHNGVQVQPTGFSTDVLFDAAMAWIGGLQDLNDGKPFFCYLSTPAVHGPYSGPDLNNPVSGDKAINPIIENLDDNVGEILAFLDTEGLADNTIVIFASDQGMFDRGAPHYDPADKETSQDARTQIPFMIRMPDHVGTTTQSHPNLPRGVDTHLAGLIDLAPTILDYCNIPIPADMDGISLRPLLTGDPATYPADRHIITQTPRTSEAKKWHSMSVKTSRWRLDGSSKLFDKLADPRCELNLLKLPEGHPLEVNEAEYLQAKADLTALYNAFWDSLPVSEAEQAATLSRNQIGATAFPDTSMTAMDWYTGSNIPYAKSHIDRTRDNGQSEKWAVRVMEPGTYTITLRQYPKEAPQELKIEKARVQLGDHVREWLVDDPTATSTSISITVDAGDYDLQVWMNGETEPEPDVFLIQDFGACYIDIVKESGPLDPSYLLTVENGTGDGVYTGGRIIDVAADPGPAGKHFYSWVSENGGAFADSANDVTTFTVPYAISSAMTISASYDYDSHDDDGDEIWDGWEIVHFGANTVVDGTVDSDNDGQLDYDEFVAGTMPTDNKSFFGVLESSRSLEDDVTIRFSSNDDLSKRRYRILYNENLTGLWQEVSMDPIMPSSGDSTEVTFAIPENLDRCFFKVEAYITE</sequence>
<evidence type="ECO:0000256" key="3">
    <source>
        <dbReference type="SAM" id="SignalP"/>
    </source>
</evidence>
<dbReference type="SUPFAM" id="SSF53649">
    <property type="entry name" value="Alkaline phosphatase-like"/>
    <property type="match status" value="1"/>
</dbReference>
<evidence type="ECO:0000259" key="4">
    <source>
        <dbReference type="Pfam" id="PF00884"/>
    </source>
</evidence>
<dbReference type="Pfam" id="PF18998">
    <property type="entry name" value="Flg_new_2"/>
    <property type="match status" value="1"/>
</dbReference>
<dbReference type="Gene3D" id="3.40.720.10">
    <property type="entry name" value="Alkaline Phosphatase, subunit A"/>
    <property type="match status" value="1"/>
</dbReference>
<dbReference type="GO" id="GO:0004065">
    <property type="term" value="F:arylsulfatase activity"/>
    <property type="evidence" value="ECO:0007669"/>
    <property type="project" value="TreeGrafter"/>
</dbReference>
<evidence type="ECO:0000256" key="2">
    <source>
        <dbReference type="ARBA" id="ARBA00022801"/>
    </source>
</evidence>
<keyword evidence="2 6" id="KW-0378">Hydrolase</keyword>
<comment type="caution">
    <text evidence="6">The sequence shown here is derived from an EMBL/GenBank/DDBJ whole genome shotgun (WGS) entry which is preliminary data.</text>
</comment>
<organism evidence="6 7">
    <name type="scientific">Oceaniferula marina</name>
    <dbReference type="NCBI Taxonomy" id="2748318"/>
    <lineage>
        <taxon>Bacteria</taxon>
        <taxon>Pseudomonadati</taxon>
        <taxon>Verrucomicrobiota</taxon>
        <taxon>Verrucomicrobiia</taxon>
        <taxon>Verrucomicrobiales</taxon>
        <taxon>Verrucomicrobiaceae</taxon>
        <taxon>Oceaniferula</taxon>
    </lineage>
</organism>
<keyword evidence="7" id="KW-1185">Reference proteome</keyword>
<dbReference type="Proteomes" id="UP000557872">
    <property type="component" value="Unassembled WGS sequence"/>
</dbReference>
<dbReference type="InterPro" id="IPR018247">
    <property type="entry name" value="EF_Hand_1_Ca_BS"/>
</dbReference>
<evidence type="ECO:0000313" key="6">
    <source>
        <dbReference type="EMBL" id="NWK54547.1"/>
    </source>
</evidence>
<evidence type="ECO:0000313" key="7">
    <source>
        <dbReference type="Proteomes" id="UP000557872"/>
    </source>
</evidence>
<dbReference type="InterPro" id="IPR050738">
    <property type="entry name" value="Sulfatase"/>
</dbReference>
<name>A0A851GHE2_9BACT</name>
<keyword evidence="3" id="KW-0732">Signal</keyword>
<feature type="signal peptide" evidence="3">
    <location>
        <begin position="1"/>
        <end position="20"/>
    </location>
</feature>
<dbReference type="Pfam" id="PF00884">
    <property type="entry name" value="Sulfatase"/>
    <property type="match status" value="1"/>
</dbReference>
<dbReference type="InterPro" id="IPR000917">
    <property type="entry name" value="Sulfatase_N"/>
</dbReference>
<dbReference type="RefSeq" id="WP_178931067.1">
    <property type="nucleotide sequence ID" value="NZ_JACBAZ010000001.1"/>
</dbReference>
<dbReference type="GO" id="GO:0016740">
    <property type="term" value="F:transferase activity"/>
    <property type="evidence" value="ECO:0007669"/>
    <property type="project" value="UniProtKB-KW"/>
</dbReference>
<feature type="domain" description="Sulfatase N-terminal" evidence="4">
    <location>
        <begin position="24"/>
        <end position="344"/>
    </location>
</feature>
<dbReference type="PANTHER" id="PTHR42693:SF53">
    <property type="entry name" value="ENDO-4-O-SULFATASE"/>
    <property type="match status" value="1"/>
</dbReference>
<reference evidence="6 7" key="1">
    <citation type="submission" date="2020-07" db="EMBL/GenBank/DDBJ databases">
        <title>Roseicoccus Jingziensis gen. nov., sp. nov., isolated from coastal seawater.</title>
        <authorList>
            <person name="Feng X."/>
        </authorList>
    </citation>
    <scope>NUCLEOTIDE SEQUENCE [LARGE SCALE GENOMIC DNA]</scope>
    <source>
        <strain evidence="6 7">N1E253</strain>
    </source>
</reference>
<gene>
    <name evidence="6" type="ORF">HW115_02920</name>
</gene>
<keyword evidence="6" id="KW-0808">Transferase</keyword>
<feature type="domain" description="Bacterial repeat" evidence="5">
    <location>
        <begin position="614"/>
        <end position="681"/>
    </location>
</feature>